<dbReference type="GO" id="GO:0008094">
    <property type="term" value="F:ATP-dependent activity, acting on DNA"/>
    <property type="evidence" value="ECO:0007669"/>
    <property type="project" value="TreeGrafter"/>
</dbReference>
<comment type="caution">
    <text evidence="14">The sequence shown here is derived from an EMBL/GenBank/DDBJ whole genome shotgun (WGS) entry which is preliminary data.</text>
</comment>
<dbReference type="STRING" id="1214573.A0A0G2HBW2"/>
<dbReference type="InterPro" id="IPR049730">
    <property type="entry name" value="SNF2/RAD54-like_C"/>
</dbReference>
<feature type="compositionally biased region" description="Acidic residues" evidence="10">
    <location>
        <begin position="544"/>
        <end position="566"/>
    </location>
</feature>
<dbReference type="SMART" id="SM00490">
    <property type="entry name" value="HELICc"/>
    <property type="match status" value="1"/>
</dbReference>
<sequence length="838" mass="95078">MDRPVLSLQGRLAAFIRAVEHRFPGAPEKSEAIRFHVLNPIARGTNPEDCLDFVRKFLRKAKELVVDFEDIASLTWLLEQEKDRQKKGGLLADTMGLGKTVQAMALILAHPSNDPRHKTTLIVAPLALLRQWEQEILTKVKPRHKLNTLVFHGQVAKYLTVSELLKCDVVLCTYGKLQTEYKNKFEHKKPEKLRILSDKAKFYRIILDEAHNIRNQTTYCSKAAAELQSTYRLCMTGTPFMNRAEEIFPLIRFLNIPPYNKWDRFSEDIVRPLRNWEGDIQDRGMVKLQALFRSFTLRRTKESRLDGKPIIELPPRTDQPAYVEFNDEQRKFYQALEVQQQLTFNKYLLNGAVMKNYIHILILLLRLRQACDHPFLLKNLGIPEGTKLDEKQMIKLACQLPGDVVQELKRQKRFECLICSNVTDNPVIVHPCGHHICSSCFTASVTVMETENFNGNREDDDNSPKKEHRVPCPGDNCEHAITPTNIVCYNFLTDVPDSASESDNDRMNKDPFCGGSRDDEDDADQHGNLQGFVVDDEATRMEDNSDDDESDVDSQDCEDDDEEHEGDGDGRMAYIGGFGSSQTDGAYDDLGTDQTFRTPKRKPSAATMGGHSGKKSRTSAESPRKKEKSRSKKKKVLTMAGHRQAAQRSAIAMSRYKARLRAEWISSAKVDAIMEILEQIRPKQEKTLVFSLWTSFLDLVEIPIERARIKFTRYDGSMTPSGREAAVKSFMEDPGVRVMLVSLTAGNAGLNLTAASQVIVTEPFWNPFVEEQAIDRAHRFGQERPVTVHRLLIAGTVEDRIVTLQEKKKKLVDAALSERGAANVSRLNVADLRNLFGL</sequence>
<evidence type="ECO:0000256" key="5">
    <source>
        <dbReference type="ARBA" id="ARBA00022801"/>
    </source>
</evidence>
<keyword evidence="2" id="KW-0479">Metal-binding</keyword>
<dbReference type="SUPFAM" id="SSF52540">
    <property type="entry name" value="P-loop containing nucleoside triphosphate hydrolases"/>
    <property type="match status" value="2"/>
</dbReference>
<evidence type="ECO:0000256" key="9">
    <source>
        <dbReference type="PROSITE-ProRule" id="PRU00175"/>
    </source>
</evidence>
<gene>
    <name evidence="14" type="ORF">UCDDA912_g07399</name>
</gene>
<dbReference type="GO" id="GO:0004386">
    <property type="term" value="F:helicase activity"/>
    <property type="evidence" value="ECO:0007669"/>
    <property type="project" value="UniProtKB-KW"/>
</dbReference>
<dbReference type="InterPro" id="IPR013083">
    <property type="entry name" value="Znf_RING/FYVE/PHD"/>
</dbReference>
<dbReference type="Pfam" id="PF00271">
    <property type="entry name" value="Helicase_C"/>
    <property type="match status" value="1"/>
</dbReference>
<dbReference type="GO" id="GO:0005524">
    <property type="term" value="F:ATP binding"/>
    <property type="evidence" value="ECO:0007669"/>
    <property type="project" value="UniProtKB-KW"/>
</dbReference>
<dbReference type="EMBL" id="LCUC01000292">
    <property type="protein sequence ID" value="KKY32693.1"/>
    <property type="molecule type" value="Genomic_DNA"/>
</dbReference>
<reference evidence="14 15" key="2">
    <citation type="submission" date="2015-05" db="EMBL/GenBank/DDBJ databases">
        <authorList>
            <person name="Morales-Cruz A."/>
            <person name="Amrine K.C."/>
            <person name="Cantu D."/>
        </authorList>
    </citation>
    <scope>NUCLEOTIDE SEQUENCE [LARGE SCALE GENOMIC DNA]</scope>
    <source>
        <strain evidence="14">DA912</strain>
    </source>
</reference>
<feature type="region of interest" description="Disordered" evidence="10">
    <location>
        <begin position="453"/>
        <end position="473"/>
    </location>
</feature>
<evidence type="ECO:0000259" key="13">
    <source>
        <dbReference type="PROSITE" id="PS51194"/>
    </source>
</evidence>
<feature type="domain" description="Helicase ATP-binding" evidence="12">
    <location>
        <begin position="80"/>
        <end position="257"/>
    </location>
</feature>
<dbReference type="PROSITE" id="PS50089">
    <property type="entry name" value="ZF_RING_2"/>
    <property type="match status" value="1"/>
</dbReference>
<evidence type="ECO:0000313" key="14">
    <source>
        <dbReference type="EMBL" id="KKY32693.1"/>
    </source>
</evidence>
<keyword evidence="15" id="KW-1185">Reference proteome</keyword>
<name>A0A0G2HBW2_9PEZI</name>
<dbReference type="Gene3D" id="3.40.50.300">
    <property type="entry name" value="P-loop containing nucleotide triphosphate hydrolases"/>
    <property type="match status" value="1"/>
</dbReference>
<dbReference type="SMART" id="SM00487">
    <property type="entry name" value="DEXDc"/>
    <property type="match status" value="1"/>
</dbReference>
<dbReference type="CDD" id="cd18008">
    <property type="entry name" value="DEXDc_SHPRH-like"/>
    <property type="match status" value="1"/>
</dbReference>
<keyword evidence="8" id="KW-0067">ATP-binding</keyword>
<dbReference type="InterPro" id="IPR000330">
    <property type="entry name" value="SNF2_N"/>
</dbReference>
<dbReference type="PANTHER" id="PTHR45626">
    <property type="entry name" value="TRANSCRIPTION TERMINATION FACTOR 2-RELATED"/>
    <property type="match status" value="1"/>
</dbReference>
<keyword evidence="4 9" id="KW-0863">Zinc-finger</keyword>
<feature type="domain" description="Helicase C-terminal" evidence="13">
    <location>
        <begin position="669"/>
        <end position="833"/>
    </location>
</feature>
<dbReference type="PROSITE" id="PS51194">
    <property type="entry name" value="HELICASE_CTER"/>
    <property type="match status" value="1"/>
</dbReference>
<dbReference type="Gene3D" id="3.40.50.10810">
    <property type="entry name" value="Tandem AAA-ATPase domain"/>
    <property type="match status" value="1"/>
</dbReference>
<dbReference type="InterPro" id="IPR038718">
    <property type="entry name" value="SNF2-like_sf"/>
</dbReference>
<evidence type="ECO:0000256" key="8">
    <source>
        <dbReference type="ARBA" id="ARBA00022840"/>
    </source>
</evidence>
<dbReference type="GO" id="GO:0008270">
    <property type="term" value="F:zinc ion binding"/>
    <property type="evidence" value="ECO:0007669"/>
    <property type="project" value="UniProtKB-KW"/>
</dbReference>
<dbReference type="SMART" id="SM00184">
    <property type="entry name" value="RING"/>
    <property type="match status" value="1"/>
</dbReference>
<keyword evidence="7" id="KW-0862">Zinc</keyword>
<reference evidence="14 15" key="1">
    <citation type="submission" date="2015-05" db="EMBL/GenBank/DDBJ databases">
        <title>Distinctive expansion of gene families associated with plant cell wall degradation and secondary metabolism in the genomes of grapevine trunk pathogens.</title>
        <authorList>
            <person name="Lawrence D.P."/>
            <person name="Travadon R."/>
            <person name="Rolshausen P.E."/>
            <person name="Baumgartner K."/>
        </authorList>
    </citation>
    <scope>NUCLEOTIDE SEQUENCE [LARGE SCALE GENOMIC DNA]</scope>
    <source>
        <strain evidence="14">DA912</strain>
    </source>
</reference>
<dbReference type="GO" id="GO:0005737">
    <property type="term" value="C:cytoplasm"/>
    <property type="evidence" value="ECO:0007669"/>
    <property type="project" value="TreeGrafter"/>
</dbReference>
<dbReference type="PROSITE" id="PS51192">
    <property type="entry name" value="HELICASE_ATP_BIND_1"/>
    <property type="match status" value="1"/>
</dbReference>
<evidence type="ECO:0000256" key="1">
    <source>
        <dbReference type="ARBA" id="ARBA00007025"/>
    </source>
</evidence>
<dbReference type="InterPro" id="IPR050628">
    <property type="entry name" value="SNF2_RAD54_helicase_TF"/>
</dbReference>
<dbReference type="Pfam" id="PF00176">
    <property type="entry name" value="SNF2-rel_dom"/>
    <property type="match status" value="1"/>
</dbReference>
<dbReference type="SUPFAM" id="SSF57850">
    <property type="entry name" value="RING/U-box"/>
    <property type="match status" value="1"/>
</dbReference>
<dbReference type="PANTHER" id="PTHR45626:SF16">
    <property type="entry name" value="ATP-DEPENDENT HELICASE ULS1"/>
    <property type="match status" value="1"/>
</dbReference>
<dbReference type="AlphaFoldDB" id="A0A0G2HBW2"/>
<dbReference type="InterPro" id="IPR027417">
    <property type="entry name" value="P-loop_NTPase"/>
</dbReference>
<keyword evidence="5" id="KW-0378">Hydrolase</keyword>
<keyword evidence="3" id="KW-0547">Nucleotide-binding</keyword>
<evidence type="ECO:0000256" key="6">
    <source>
        <dbReference type="ARBA" id="ARBA00022806"/>
    </source>
</evidence>
<dbReference type="PROSITE" id="PS50096">
    <property type="entry name" value="IQ"/>
    <property type="match status" value="1"/>
</dbReference>
<dbReference type="InterPro" id="IPR001650">
    <property type="entry name" value="Helicase_C-like"/>
</dbReference>
<dbReference type="GO" id="GO:0000724">
    <property type="term" value="P:double-strand break repair via homologous recombination"/>
    <property type="evidence" value="ECO:0007669"/>
    <property type="project" value="TreeGrafter"/>
</dbReference>
<dbReference type="OrthoDB" id="423559at2759"/>
<proteinExistence type="inferred from homology"/>
<dbReference type="Proteomes" id="UP000034680">
    <property type="component" value="Unassembled WGS sequence"/>
</dbReference>
<organism evidence="14 15">
    <name type="scientific">Diaporthe ampelina</name>
    <dbReference type="NCBI Taxonomy" id="1214573"/>
    <lineage>
        <taxon>Eukaryota</taxon>
        <taxon>Fungi</taxon>
        <taxon>Dikarya</taxon>
        <taxon>Ascomycota</taxon>
        <taxon>Pezizomycotina</taxon>
        <taxon>Sordariomycetes</taxon>
        <taxon>Sordariomycetidae</taxon>
        <taxon>Diaporthales</taxon>
        <taxon>Diaporthaceae</taxon>
        <taxon>Diaporthe</taxon>
    </lineage>
</organism>
<dbReference type="InterPro" id="IPR014001">
    <property type="entry name" value="Helicase_ATP-bd"/>
</dbReference>
<feature type="compositionally biased region" description="Basic residues" evidence="10">
    <location>
        <begin position="625"/>
        <end position="636"/>
    </location>
</feature>
<evidence type="ECO:0000256" key="2">
    <source>
        <dbReference type="ARBA" id="ARBA00022723"/>
    </source>
</evidence>
<evidence type="ECO:0000256" key="10">
    <source>
        <dbReference type="SAM" id="MobiDB-lite"/>
    </source>
</evidence>
<dbReference type="CDD" id="cd18793">
    <property type="entry name" value="SF2_C_SNF"/>
    <property type="match status" value="1"/>
</dbReference>
<evidence type="ECO:0000256" key="4">
    <source>
        <dbReference type="ARBA" id="ARBA00022771"/>
    </source>
</evidence>
<feature type="domain" description="RING-type" evidence="11">
    <location>
        <begin position="416"/>
        <end position="476"/>
    </location>
</feature>
<evidence type="ECO:0000256" key="3">
    <source>
        <dbReference type="ARBA" id="ARBA00022741"/>
    </source>
</evidence>
<dbReference type="GO" id="GO:0005634">
    <property type="term" value="C:nucleus"/>
    <property type="evidence" value="ECO:0007669"/>
    <property type="project" value="TreeGrafter"/>
</dbReference>
<dbReference type="InterPro" id="IPR018957">
    <property type="entry name" value="Znf_C3HC4_RING-type"/>
</dbReference>
<evidence type="ECO:0000259" key="12">
    <source>
        <dbReference type="PROSITE" id="PS51192"/>
    </source>
</evidence>
<evidence type="ECO:0000259" key="11">
    <source>
        <dbReference type="PROSITE" id="PS50089"/>
    </source>
</evidence>
<dbReference type="GO" id="GO:0016787">
    <property type="term" value="F:hydrolase activity"/>
    <property type="evidence" value="ECO:0007669"/>
    <property type="project" value="UniProtKB-KW"/>
</dbReference>
<comment type="similarity">
    <text evidence="1">Belongs to the SNF2/RAD54 helicase family.</text>
</comment>
<dbReference type="Pfam" id="PF00097">
    <property type="entry name" value="zf-C3HC4"/>
    <property type="match status" value="1"/>
</dbReference>
<keyword evidence="6" id="KW-0347">Helicase</keyword>
<dbReference type="InterPro" id="IPR001841">
    <property type="entry name" value="Znf_RING"/>
</dbReference>
<feature type="region of interest" description="Disordered" evidence="10">
    <location>
        <begin position="498"/>
        <end position="646"/>
    </location>
</feature>
<evidence type="ECO:0000313" key="15">
    <source>
        <dbReference type="Proteomes" id="UP000034680"/>
    </source>
</evidence>
<evidence type="ECO:0000256" key="7">
    <source>
        <dbReference type="ARBA" id="ARBA00022833"/>
    </source>
</evidence>
<dbReference type="Gene3D" id="3.30.40.10">
    <property type="entry name" value="Zinc/RING finger domain, C3HC4 (zinc finger)"/>
    <property type="match status" value="1"/>
</dbReference>
<protein>
    <submittedName>
        <fullName evidence="14">Putative swi snf family dna-dependent</fullName>
    </submittedName>
</protein>
<accession>A0A0G2HBW2</accession>